<protein>
    <recommendedName>
        <fullName evidence="3">Transglycosylase SLT domain-containing protein</fullName>
    </recommendedName>
</protein>
<evidence type="ECO:0000259" key="3">
    <source>
        <dbReference type="Pfam" id="PF01464"/>
    </source>
</evidence>
<comment type="caution">
    <text evidence="4">The sequence shown here is derived from an EMBL/GenBank/DDBJ whole genome shotgun (WGS) entry which is preliminary data.</text>
</comment>
<evidence type="ECO:0000313" key="4">
    <source>
        <dbReference type="EMBL" id="GEN60248.1"/>
    </source>
</evidence>
<feature type="domain" description="Transglycosylase SLT" evidence="3">
    <location>
        <begin position="106"/>
        <end position="169"/>
    </location>
</feature>
<evidence type="ECO:0000313" key="5">
    <source>
        <dbReference type="Proteomes" id="UP000321635"/>
    </source>
</evidence>
<organism evidence="4 5">
    <name type="scientific">Acetobacter nitrogenifigens DSM 23921 = NBRC 105050</name>
    <dbReference type="NCBI Taxonomy" id="1120919"/>
    <lineage>
        <taxon>Bacteria</taxon>
        <taxon>Pseudomonadati</taxon>
        <taxon>Pseudomonadota</taxon>
        <taxon>Alphaproteobacteria</taxon>
        <taxon>Acetobacterales</taxon>
        <taxon>Acetobacteraceae</taxon>
        <taxon>Acetobacter</taxon>
    </lineage>
</organism>
<dbReference type="EMBL" id="BJYF01000014">
    <property type="protein sequence ID" value="GEN60248.1"/>
    <property type="molecule type" value="Genomic_DNA"/>
</dbReference>
<keyword evidence="5" id="KW-1185">Reference proteome</keyword>
<dbReference type="SUPFAM" id="SSF53955">
    <property type="entry name" value="Lysozyme-like"/>
    <property type="match status" value="1"/>
</dbReference>
<proteinExistence type="inferred from homology"/>
<evidence type="ECO:0000256" key="2">
    <source>
        <dbReference type="SAM" id="MobiDB-lite"/>
    </source>
</evidence>
<dbReference type="InterPro" id="IPR023346">
    <property type="entry name" value="Lysozyme-like_dom_sf"/>
</dbReference>
<gene>
    <name evidence="4" type="ORF">ANI02nite_21320</name>
</gene>
<dbReference type="InterPro" id="IPR008258">
    <property type="entry name" value="Transglycosylase_SLT_dom_1"/>
</dbReference>
<sequence>MIGAANAREGVVEIPAINSDSPEFESQAAPSMAYAALDAGLCTRAALSAERIYRIPDQFLVAMGRVESGRRISGGGVVAWPWTVNAQGRGYVYHSKQQAIEAVRAFQAQGVTSIDVGCMQVNLQQHPNAFPSLEAAFDPVANANYAARFLTDLFGRTGSWPGAAAAYHSFTPDIGNTYQWKVLESWAAPLGGAGRGPTPGSPHVAMTVSHAPPFPAGGADVPSSIPASQARSTTPFSPTIRGFTPPPSRPSMASGNGRTLAFYRANAIHVARQPSLIPARF</sequence>
<dbReference type="STRING" id="1120919.GCA_000429165_01450"/>
<dbReference type="Pfam" id="PF01464">
    <property type="entry name" value="SLT"/>
    <property type="match status" value="1"/>
</dbReference>
<dbReference type="Proteomes" id="UP000321635">
    <property type="component" value="Unassembled WGS sequence"/>
</dbReference>
<feature type="compositionally biased region" description="Polar residues" evidence="2">
    <location>
        <begin position="225"/>
        <end position="237"/>
    </location>
</feature>
<evidence type="ECO:0000256" key="1">
    <source>
        <dbReference type="ARBA" id="ARBA00009387"/>
    </source>
</evidence>
<comment type="similarity">
    <text evidence="1">Belongs to the virb1 family.</text>
</comment>
<dbReference type="Gene3D" id="1.10.530.10">
    <property type="match status" value="1"/>
</dbReference>
<dbReference type="AlphaFoldDB" id="A0A511XB98"/>
<feature type="region of interest" description="Disordered" evidence="2">
    <location>
        <begin position="218"/>
        <end position="256"/>
    </location>
</feature>
<name>A0A511XB98_9PROT</name>
<accession>A0A511XB98</accession>
<reference evidence="4 5" key="1">
    <citation type="submission" date="2019-07" db="EMBL/GenBank/DDBJ databases">
        <title>Whole genome shotgun sequence of Acetobacter nitrogenifigens NBRC 105050.</title>
        <authorList>
            <person name="Hosoyama A."/>
            <person name="Uohara A."/>
            <person name="Ohji S."/>
            <person name="Ichikawa N."/>
        </authorList>
    </citation>
    <scope>NUCLEOTIDE SEQUENCE [LARGE SCALE GENOMIC DNA]</scope>
    <source>
        <strain evidence="4 5">NBRC 105050</strain>
    </source>
</reference>